<keyword evidence="10" id="KW-1185">Reference proteome</keyword>
<evidence type="ECO:0000256" key="3">
    <source>
        <dbReference type="ARBA" id="ARBA00023157"/>
    </source>
</evidence>
<evidence type="ECO:0000313" key="10">
    <source>
        <dbReference type="Proteomes" id="UP000648187"/>
    </source>
</evidence>
<keyword evidence="4" id="KW-1199">Hemostasis impairing toxin</keyword>
<dbReference type="InterPro" id="IPR009003">
    <property type="entry name" value="Peptidase_S1_PA"/>
</dbReference>
<dbReference type="CDD" id="cd00190">
    <property type="entry name" value="Tryp_SPc"/>
    <property type="match status" value="1"/>
</dbReference>
<dbReference type="InterPro" id="IPR001254">
    <property type="entry name" value="Trypsin_dom"/>
</dbReference>
<dbReference type="GO" id="GO:0005576">
    <property type="term" value="C:extracellular region"/>
    <property type="evidence" value="ECO:0007669"/>
    <property type="project" value="UniProtKB-SubCell"/>
</dbReference>
<keyword evidence="3" id="KW-1015">Disulfide bond</keyword>
<dbReference type="InterPro" id="IPR018114">
    <property type="entry name" value="TRYPSIN_HIS"/>
</dbReference>
<dbReference type="GO" id="GO:0004252">
    <property type="term" value="F:serine-type endopeptidase activity"/>
    <property type="evidence" value="ECO:0007669"/>
    <property type="project" value="InterPro"/>
</dbReference>
<dbReference type="GO" id="GO:0006508">
    <property type="term" value="P:proteolysis"/>
    <property type="evidence" value="ECO:0007669"/>
    <property type="project" value="InterPro"/>
</dbReference>
<reference evidence="9" key="1">
    <citation type="submission" date="2020-08" db="EMBL/GenBank/DDBJ databases">
        <title>Spodoptera exigua strain:BAW_Kor-Di-RS1 Genome sequencing and assembly.</title>
        <authorList>
            <person name="Kim J."/>
            <person name="Nam H.Y."/>
            <person name="Kwon M."/>
            <person name="Choi J.H."/>
            <person name="Cho S.R."/>
            <person name="Kim G.-H."/>
        </authorList>
    </citation>
    <scope>NUCLEOTIDE SEQUENCE</scope>
    <source>
        <strain evidence="9">BAW_Kor-Di-RS1</strain>
        <tissue evidence="9">Whole-body</tissue>
    </source>
</reference>
<evidence type="ECO:0000256" key="2">
    <source>
        <dbReference type="ARBA" id="ARBA00022656"/>
    </source>
</evidence>
<dbReference type="InterPro" id="IPR051487">
    <property type="entry name" value="Ser/Thr_Proteases_Immune/Dev"/>
</dbReference>
<dbReference type="Gene3D" id="2.40.10.10">
    <property type="entry name" value="Trypsin-like serine proteases"/>
    <property type="match status" value="3"/>
</dbReference>
<organism evidence="9 10">
    <name type="scientific">Spodoptera exigua</name>
    <name type="common">Beet armyworm</name>
    <name type="synonym">Noctua fulgens</name>
    <dbReference type="NCBI Taxonomy" id="7107"/>
    <lineage>
        <taxon>Eukaryota</taxon>
        <taxon>Metazoa</taxon>
        <taxon>Ecdysozoa</taxon>
        <taxon>Arthropoda</taxon>
        <taxon>Hexapoda</taxon>
        <taxon>Insecta</taxon>
        <taxon>Pterygota</taxon>
        <taxon>Neoptera</taxon>
        <taxon>Endopterygota</taxon>
        <taxon>Lepidoptera</taxon>
        <taxon>Glossata</taxon>
        <taxon>Ditrysia</taxon>
        <taxon>Noctuoidea</taxon>
        <taxon>Noctuidae</taxon>
        <taxon>Amphipyrinae</taxon>
        <taxon>Spodoptera</taxon>
    </lineage>
</organism>
<feature type="domain" description="Peptidase S1" evidence="8">
    <location>
        <begin position="256"/>
        <end position="485"/>
    </location>
</feature>
<keyword evidence="7" id="KW-1205">Fibrinolytic toxin</keyword>
<dbReference type="GO" id="GO:0090729">
    <property type="term" value="F:toxin activity"/>
    <property type="evidence" value="ECO:0007669"/>
    <property type="project" value="UniProtKB-KW"/>
</dbReference>
<dbReference type="SMART" id="SM00020">
    <property type="entry name" value="Tryp_SPc"/>
    <property type="match status" value="2"/>
</dbReference>
<accession>A0A835GAZ4</accession>
<dbReference type="EMBL" id="JACKWZ010000167">
    <property type="protein sequence ID" value="KAF9413204.1"/>
    <property type="molecule type" value="Genomic_DNA"/>
</dbReference>
<sequence length="490" mass="54328">MLGSSDECEATSFETVDIHSVHTRSLSTIMVQIKYFAVILMSLKAAEGSMEPFVVGGGSAIINKFPHSVFLDATCYVTKDKEPIYWICGASILNQKVVMTAAHCMHGCVHPSVYSVHMGHAHKDKGFSSLVKSYILHKEYAPHSTSNDIGLAALTTSIKFNVNVKRIAVMKRPPYFEKAQLAGWGLVNELTASLDDNLRYIDQFVWERKACWQVLRELPYGTICASSGYPSIYASRYFAVFVSILKATEGALEPFVVGGSKANIVKFPHSAFLETTCYAEMAEDPLHWTCGASVLNQKVILTAAHCIHGCTGASMYSVKLGHAHRKKGFSSIIKKYTIHEYYSPDLTSYDIALAATTTSIEFNLTIKRIAIMEHPPYFEKAQIAGWGLIGEISPRVGNFLRYIDQFVWKHEACEQTLYQIPVGTICASSGKPFVYASRGDSGSALIVRGYIQIGLVSYKLPRVSRSLVVYTDTGYFYNWIKKNAKILTCA</sequence>
<name>A0A835GAZ4_SPOEX</name>
<comment type="similarity">
    <text evidence="5">Belongs to the peptidase S1 family. CLIP subfamily.</text>
</comment>
<evidence type="ECO:0000256" key="6">
    <source>
        <dbReference type="ARBA" id="ARBA00055534"/>
    </source>
</evidence>
<dbReference type="SUPFAM" id="SSF50494">
    <property type="entry name" value="Trypsin-like serine proteases"/>
    <property type="match status" value="2"/>
</dbReference>
<evidence type="ECO:0000259" key="8">
    <source>
        <dbReference type="PROSITE" id="PS50240"/>
    </source>
</evidence>
<evidence type="ECO:0000313" key="9">
    <source>
        <dbReference type="EMBL" id="KAF9413204.1"/>
    </source>
</evidence>
<evidence type="ECO:0000256" key="7">
    <source>
        <dbReference type="ARBA" id="ARBA00084094"/>
    </source>
</evidence>
<dbReference type="Pfam" id="PF00089">
    <property type="entry name" value="Trypsin"/>
    <property type="match status" value="2"/>
</dbReference>
<evidence type="ECO:0000256" key="1">
    <source>
        <dbReference type="ARBA" id="ARBA00004239"/>
    </source>
</evidence>
<dbReference type="PANTHER" id="PTHR24256">
    <property type="entry name" value="TRYPTASE-RELATED"/>
    <property type="match status" value="1"/>
</dbReference>
<keyword evidence="2" id="KW-0800">Toxin</keyword>
<protein>
    <recommendedName>
        <fullName evidence="8">Peptidase S1 domain-containing protein</fullName>
    </recommendedName>
</protein>
<comment type="function">
    <text evidence="6">Fibrinolytic activity; shows preferential cleavage of Arg-Gly bonds in all three fibrinogen chains. Contact with the caterpillars causes severe bleeding, due the anticoagulant effect of the protein.</text>
</comment>
<evidence type="ECO:0000256" key="4">
    <source>
        <dbReference type="ARBA" id="ARBA00023240"/>
    </source>
</evidence>
<dbReference type="InterPro" id="IPR043504">
    <property type="entry name" value="Peptidase_S1_PA_chymotrypsin"/>
</dbReference>
<comment type="caution">
    <text evidence="9">The sequence shown here is derived from an EMBL/GenBank/DDBJ whole genome shotgun (WGS) entry which is preliminary data.</text>
</comment>
<dbReference type="FunFam" id="2.40.10.10:FF:000068">
    <property type="entry name" value="transmembrane protease serine 2"/>
    <property type="match status" value="1"/>
</dbReference>
<evidence type="ECO:0000256" key="5">
    <source>
        <dbReference type="ARBA" id="ARBA00024195"/>
    </source>
</evidence>
<gene>
    <name evidence="9" type="ORF">HW555_008484</name>
</gene>
<proteinExistence type="inferred from homology"/>
<dbReference type="PROSITE" id="PS00134">
    <property type="entry name" value="TRYPSIN_HIS"/>
    <property type="match status" value="1"/>
</dbReference>
<dbReference type="PROSITE" id="PS50240">
    <property type="entry name" value="TRYPSIN_DOM"/>
    <property type="match status" value="2"/>
</dbReference>
<dbReference type="AlphaFoldDB" id="A0A835GAZ4"/>
<feature type="domain" description="Peptidase S1" evidence="8">
    <location>
        <begin position="54"/>
        <end position="257"/>
    </location>
</feature>
<comment type="subcellular location">
    <subcellularLocation>
        <location evidence="1">Secreted</location>
        <location evidence="1">Extracellular space</location>
    </subcellularLocation>
</comment>
<dbReference type="Proteomes" id="UP000648187">
    <property type="component" value="Unassembled WGS sequence"/>
</dbReference>